<protein>
    <submittedName>
        <fullName evidence="2">SFRICE_036574</fullName>
    </submittedName>
</protein>
<reference evidence="2" key="1">
    <citation type="submission" date="2016-07" db="EMBL/GenBank/DDBJ databases">
        <authorList>
            <person name="Bretaudeau A."/>
        </authorList>
    </citation>
    <scope>NUCLEOTIDE SEQUENCE</scope>
    <source>
        <strain evidence="2">Rice</strain>
        <tissue evidence="2">Whole body</tissue>
    </source>
</reference>
<evidence type="ECO:0000256" key="1">
    <source>
        <dbReference type="SAM" id="MobiDB-lite"/>
    </source>
</evidence>
<sequence length="108" mass="12303">MIFSCNRLVIRIFTILDLFKYGTDVMTCLKPSIIAIDDYNLYTLLKISLHYLIHKQQQALDLRTTHFTALQYSGVQNNRVNCIQIRKTAGKRADGSLDGKQSPPPMDA</sequence>
<name>A0A2H1X2T0_SPOFR</name>
<dbReference type="AlphaFoldDB" id="A0A2H1X2T0"/>
<evidence type="ECO:0000313" key="2">
    <source>
        <dbReference type="EMBL" id="SOQ59552.1"/>
    </source>
</evidence>
<accession>A0A2H1X2T0</accession>
<dbReference type="EMBL" id="ODYU01012977">
    <property type="protein sequence ID" value="SOQ59552.1"/>
    <property type="molecule type" value="Genomic_DNA"/>
</dbReference>
<gene>
    <name evidence="2" type="ORF">SFRICE_036574</name>
</gene>
<proteinExistence type="predicted"/>
<organism evidence="2">
    <name type="scientific">Spodoptera frugiperda</name>
    <name type="common">Fall armyworm</name>
    <dbReference type="NCBI Taxonomy" id="7108"/>
    <lineage>
        <taxon>Eukaryota</taxon>
        <taxon>Metazoa</taxon>
        <taxon>Ecdysozoa</taxon>
        <taxon>Arthropoda</taxon>
        <taxon>Hexapoda</taxon>
        <taxon>Insecta</taxon>
        <taxon>Pterygota</taxon>
        <taxon>Neoptera</taxon>
        <taxon>Endopterygota</taxon>
        <taxon>Lepidoptera</taxon>
        <taxon>Glossata</taxon>
        <taxon>Ditrysia</taxon>
        <taxon>Noctuoidea</taxon>
        <taxon>Noctuidae</taxon>
        <taxon>Amphipyrinae</taxon>
        <taxon>Spodoptera</taxon>
    </lineage>
</organism>
<feature type="region of interest" description="Disordered" evidence="1">
    <location>
        <begin position="88"/>
        <end position="108"/>
    </location>
</feature>